<evidence type="ECO:0000313" key="2">
    <source>
        <dbReference type="EMBL" id="KAK6525242.1"/>
    </source>
</evidence>
<reference evidence="2 3" key="1">
    <citation type="submission" date="2019-10" db="EMBL/GenBank/DDBJ databases">
        <authorList>
            <person name="Palmer J.M."/>
        </authorList>
    </citation>
    <scope>NUCLEOTIDE SEQUENCE [LARGE SCALE GENOMIC DNA]</scope>
    <source>
        <strain evidence="2 3">TWF694</strain>
    </source>
</reference>
<protein>
    <recommendedName>
        <fullName evidence="4">F-box domain-containing protein</fullName>
    </recommendedName>
</protein>
<dbReference type="AlphaFoldDB" id="A0AAV9WUA1"/>
<comment type="caution">
    <text evidence="2">The sequence shown here is derived from an EMBL/GenBank/DDBJ whole genome shotgun (WGS) entry which is preliminary data.</text>
</comment>
<feature type="region of interest" description="Disordered" evidence="1">
    <location>
        <begin position="384"/>
        <end position="408"/>
    </location>
</feature>
<organism evidence="2 3">
    <name type="scientific">Orbilia ellipsospora</name>
    <dbReference type="NCBI Taxonomy" id="2528407"/>
    <lineage>
        <taxon>Eukaryota</taxon>
        <taxon>Fungi</taxon>
        <taxon>Dikarya</taxon>
        <taxon>Ascomycota</taxon>
        <taxon>Pezizomycotina</taxon>
        <taxon>Orbiliomycetes</taxon>
        <taxon>Orbiliales</taxon>
        <taxon>Orbiliaceae</taxon>
        <taxon>Orbilia</taxon>
    </lineage>
</organism>
<dbReference type="EMBL" id="JAVHJO010000017">
    <property type="protein sequence ID" value="KAK6525242.1"/>
    <property type="molecule type" value="Genomic_DNA"/>
</dbReference>
<keyword evidence="3" id="KW-1185">Reference proteome</keyword>
<accession>A0AAV9WUA1</accession>
<sequence>MATFQDLPVEIKLLILKNLTDLDSLYALRRASEAYKHVYDNYKESLDSHIWTNELQPYKTEAYFFAAYKEKLGLGNRDLMLEEVIELVTNYLSACKNDGEITPESFLGTDGITAKVAEDLIKTHTAVRELCDFFAYGMLSVKQPEGEIGNYIPATYSENQRITKALYRVWLIYLIFLEREANFEKYTVPFSHADDIFNEWGGWEFMMVKIVRDFCWRKLEPIVQRFREFVNLGFPYHQLQVDRTEVSQLMFGAVMASDFPHGCFAWFTFPVDESTDGAIKMQNLLQSIGSDTIPSVTSSISFTRFLNDPPLSGVGLWNKIYPMRICKPGHRHFGPHEEYGEASWIRPFKWRNKDEIDLNACIWDEWRLESWEYVYPVFEEGGDSRPEGCDDPYVAIWPDPSEEELYSS</sequence>
<evidence type="ECO:0000313" key="3">
    <source>
        <dbReference type="Proteomes" id="UP001365542"/>
    </source>
</evidence>
<gene>
    <name evidence="2" type="ORF">TWF694_005388</name>
</gene>
<name>A0AAV9WUA1_9PEZI</name>
<evidence type="ECO:0000256" key="1">
    <source>
        <dbReference type="SAM" id="MobiDB-lite"/>
    </source>
</evidence>
<proteinExistence type="predicted"/>
<dbReference type="Proteomes" id="UP001365542">
    <property type="component" value="Unassembled WGS sequence"/>
</dbReference>
<evidence type="ECO:0008006" key="4">
    <source>
        <dbReference type="Google" id="ProtNLM"/>
    </source>
</evidence>